<dbReference type="GO" id="GO:0009097">
    <property type="term" value="P:isoleucine biosynthetic process"/>
    <property type="evidence" value="ECO:0007669"/>
    <property type="project" value="UniProtKB-UniPathway"/>
</dbReference>
<dbReference type="NCBIfam" id="TIGR01122">
    <property type="entry name" value="ilvE_I"/>
    <property type="match status" value="1"/>
</dbReference>
<sequence>MAISADKIWFDGELIPFADAKVHVLTHTLHYGLGAFEGIRCYKRADGRPAIFRLKEHIRRLFDSCHICLMEIPFSQEEIERACIETVKANGFGDCYLRPVVFLGDGEMGLGARTNKVRVSVIAWEWGTYLGEEGLQNGIRAKVSSFARNHVNTMMAKGKINGHYVNSILAKREVMLQGYQEAIMLDTEGYVSEASGENIFLIRDGEIITTPIGGSILGGITRDTIVQLAKDRDLNVKEMRFTRDMLYVADEVFVVGTAAEVTPIREIDNRTIGDGTPGPLTKDLQKAYFDHVRGSATTHAEWLTFVD</sequence>
<dbReference type="InterPro" id="IPR005785">
    <property type="entry name" value="B_amino_transI"/>
</dbReference>
<reference evidence="18 19" key="1">
    <citation type="submission" date="2019-08" db="EMBL/GenBank/DDBJ databases">
        <authorList>
            <person name="Liang Q."/>
        </authorList>
    </citation>
    <scope>NUCLEOTIDE SEQUENCE [LARGE SCALE GENOMIC DNA]</scope>
    <source>
        <strain evidence="18 19">V1718</strain>
    </source>
</reference>
<dbReference type="Gene3D" id="3.20.10.10">
    <property type="entry name" value="D-amino Acid Aminotransferase, subunit A, domain 2"/>
    <property type="match status" value="1"/>
</dbReference>
<keyword evidence="8 17" id="KW-0028">Amino-acid biosynthesis</keyword>
<comment type="catalytic activity">
    <reaction evidence="14 17">
        <text>L-leucine + 2-oxoglutarate = 4-methyl-2-oxopentanoate + L-glutamate</text>
        <dbReference type="Rhea" id="RHEA:18321"/>
        <dbReference type="ChEBI" id="CHEBI:16810"/>
        <dbReference type="ChEBI" id="CHEBI:17865"/>
        <dbReference type="ChEBI" id="CHEBI:29985"/>
        <dbReference type="ChEBI" id="CHEBI:57427"/>
        <dbReference type="EC" id="2.6.1.42"/>
    </reaction>
</comment>
<evidence type="ECO:0000256" key="13">
    <source>
        <dbReference type="ARBA" id="ARBA00048798"/>
    </source>
</evidence>
<dbReference type="InterPro" id="IPR036038">
    <property type="entry name" value="Aminotransferase-like"/>
</dbReference>
<comment type="cofactor">
    <cofactor evidence="1 16">
        <name>pyridoxal 5'-phosphate</name>
        <dbReference type="ChEBI" id="CHEBI:597326"/>
    </cofactor>
</comment>
<dbReference type="InterPro" id="IPR050571">
    <property type="entry name" value="Class-IV_PLP-Dep_Aminotrnsfr"/>
</dbReference>
<dbReference type="InterPro" id="IPR043132">
    <property type="entry name" value="BCAT-like_C"/>
</dbReference>
<dbReference type="GO" id="GO:0052655">
    <property type="term" value="F:L-valine-2-oxoglutarate transaminase activity"/>
    <property type="evidence" value="ECO:0007669"/>
    <property type="project" value="RHEA"/>
</dbReference>
<accession>A0A5B8XPN5</accession>
<dbReference type="UniPathway" id="UPA00048">
    <property type="reaction ID" value="UER00073"/>
</dbReference>
<evidence type="ECO:0000256" key="1">
    <source>
        <dbReference type="ARBA" id="ARBA00001933"/>
    </source>
</evidence>
<dbReference type="EC" id="2.6.1.42" evidence="17"/>
<evidence type="ECO:0000256" key="4">
    <source>
        <dbReference type="ARBA" id="ARBA00004931"/>
    </source>
</evidence>
<dbReference type="PANTHER" id="PTHR42743:SF11">
    <property type="entry name" value="AMINODEOXYCHORISMATE LYASE"/>
    <property type="match status" value="1"/>
</dbReference>
<dbReference type="FunFam" id="3.20.10.10:FF:000002">
    <property type="entry name" value="D-alanine aminotransferase"/>
    <property type="match status" value="1"/>
</dbReference>
<dbReference type="RefSeq" id="WP_146958906.1">
    <property type="nucleotide sequence ID" value="NZ_CP042467.1"/>
</dbReference>
<evidence type="ECO:0000256" key="17">
    <source>
        <dbReference type="RuleBase" id="RU364094"/>
    </source>
</evidence>
<proteinExistence type="inferred from homology"/>
<dbReference type="InterPro" id="IPR033939">
    <property type="entry name" value="BCAT_family"/>
</dbReference>
<evidence type="ECO:0000256" key="9">
    <source>
        <dbReference type="ARBA" id="ARBA00022679"/>
    </source>
</evidence>
<evidence type="ECO:0000256" key="15">
    <source>
        <dbReference type="RuleBase" id="RU004106"/>
    </source>
</evidence>
<evidence type="ECO:0000256" key="14">
    <source>
        <dbReference type="ARBA" id="ARBA00049229"/>
    </source>
</evidence>
<dbReference type="UniPathway" id="UPA00047">
    <property type="reaction ID" value="UER00058"/>
</dbReference>
<dbReference type="InterPro" id="IPR043131">
    <property type="entry name" value="BCAT-like_N"/>
</dbReference>
<dbReference type="InterPro" id="IPR018300">
    <property type="entry name" value="Aminotrans_IV_CS"/>
</dbReference>
<keyword evidence="10 16" id="KW-0663">Pyridoxal phosphate</keyword>
<dbReference type="GO" id="GO:0009098">
    <property type="term" value="P:L-leucine biosynthetic process"/>
    <property type="evidence" value="ECO:0007669"/>
    <property type="project" value="UniProtKB-UniPathway"/>
</dbReference>
<organism evidence="18 19">
    <name type="scientific">Microvenator marinus</name>
    <dbReference type="NCBI Taxonomy" id="2600177"/>
    <lineage>
        <taxon>Bacteria</taxon>
        <taxon>Deltaproteobacteria</taxon>
        <taxon>Bradymonadales</taxon>
        <taxon>Microvenatoraceae</taxon>
        <taxon>Microvenator</taxon>
    </lineage>
</organism>
<gene>
    <name evidence="17" type="primary">ilvE</name>
    <name evidence="18" type="ORF">FRD01_08185</name>
</gene>
<comment type="function">
    <text evidence="2 17">Acts on leucine, isoleucine and valine.</text>
</comment>
<keyword evidence="7 17" id="KW-0032">Aminotransferase</keyword>
<dbReference type="PROSITE" id="PS00770">
    <property type="entry name" value="AA_TRANSFER_CLASS_4"/>
    <property type="match status" value="1"/>
</dbReference>
<dbReference type="GO" id="GO:0052656">
    <property type="term" value="F:L-isoleucine-2-oxoglutarate transaminase activity"/>
    <property type="evidence" value="ECO:0007669"/>
    <property type="project" value="RHEA"/>
</dbReference>
<comment type="pathway">
    <text evidence="4 17">Amino-acid biosynthesis; L-valine biosynthesis; L-valine from pyruvate: step 4/4.</text>
</comment>
<evidence type="ECO:0000256" key="12">
    <source>
        <dbReference type="ARBA" id="ARBA00048212"/>
    </source>
</evidence>
<dbReference type="GO" id="GO:0052654">
    <property type="term" value="F:L-leucine-2-oxoglutarate transaminase activity"/>
    <property type="evidence" value="ECO:0007669"/>
    <property type="project" value="RHEA"/>
</dbReference>
<comment type="similarity">
    <text evidence="6 15">Belongs to the class-IV pyridoxal-phosphate-dependent aminotransferase family.</text>
</comment>
<evidence type="ECO:0000256" key="10">
    <source>
        <dbReference type="ARBA" id="ARBA00022898"/>
    </source>
</evidence>
<evidence type="ECO:0000313" key="19">
    <source>
        <dbReference type="Proteomes" id="UP000321595"/>
    </source>
</evidence>
<comment type="pathway">
    <text evidence="3 17">Amino-acid biosynthesis; L-isoleucine biosynthesis; L-isoleucine from 2-oxobutanoate: step 4/4.</text>
</comment>
<keyword evidence="9 17" id="KW-0808">Transferase</keyword>
<dbReference type="InterPro" id="IPR001544">
    <property type="entry name" value="Aminotrans_IV"/>
</dbReference>
<dbReference type="SUPFAM" id="SSF56752">
    <property type="entry name" value="D-aminoacid aminotransferase-like PLP-dependent enzymes"/>
    <property type="match status" value="1"/>
</dbReference>
<comment type="catalytic activity">
    <reaction evidence="13 17">
        <text>L-isoleucine + 2-oxoglutarate = (S)-3-methyl-2-oxopentanoate + L-glutamate</text>
        <dbReference type="Rhea" id="RHEA:24801"/>
        <dbReference type="ChEBI" id="CHEBI:16810"/>
        <dbReference type="ChEBI" id="CHEBI:29985"/>
        <dbReference type="ChEBI" id="CHEBI:35146"/>
        <dbReference type="ChEBI" id="CHEBI:58045"/>
        <dbReference type="EC" id="2.6.1.42"/>
    </reaction>
</comment>
<evidence type="ECO:0000313" key="18">
    <source>
        <dbReference type="EMBL" id="QED27221.1"/>
    </source>
</evidence>
<dbReference type="NCBIfam" id="NF005146">
    <property type="entry name" value="PRK06606.1"/>
    <property type="match status" value="1"/>
</dbReference>
<dbReference type="Gene3D" id="3.30.470.10">
    <property type="match status" value="1"/>
</dbReference>
<evidence type="ECO:0000256" key="7">
    <source>
        <dbReference type="ARBA" id="ARBA00022576"/>
    </source>
</evidence>
<dbReference type="PANTHER" id="PTHR42743">
    <property type="entry name" value="AMINO-ACID AMINOTRANSFERASE"/>
    <property type="match status" value="1"/>
</dbReference>
<dbReference type="EMBL" id="CP042467">
    <property type="protein sequence ID" value="QED27221.1"/>
    <property type="molecule type" value="Genomic_DNA"/>
</dbReference>
<dbReference type="UniPathway" id="UPA00049">
    <property type="reaction ID" value="UER00062"/>
</dbReference>
<evidence type="ECO:0000256" key="16">
    <source>
        <dbReference type="RuleBase" id="RU004516"/>
    </source>
</evidence>
<dbReference type="CDD" id="cd01557">
    <property type="entry name" value="BCAT_beta_family"/>
    <property type="match status" value="1"/>
</dbReference>
<dbReference type="AlphaFoldDB" id="A0A5B8XPN5"/>
<keyword evidence="19" id="KW-1185">Reference proteome</keyword>
<dbReference type="GO" id="GO:0005829">
    <property type="term" value="C:cytosol"/>
    <property type="evidence" value="ECO:0007669"/>
    <property type="project" value="TreeGrafter"/>
</dbReference>
<protein>
    <recommendedName>
        <fullName evidence="17">Branched-chain-amino-acid aminotransferase</fullName>
        <shortName evidence="17">BCAT</shortName>
        <ecNumber evidence="17">2.6.1.42</ecNumber>
    </recommendedName>
</protein>
<keyword evidence="11 17" id="KW-0100">Branched-chain amino acid biosynthesis</keyword>
<name>A0A5B8XPN5_9DELT</name>
<dbReference type="OrthoDB" id="9804984at2"/>
<dbReference type="KEGG" id="bbae:FRD01_08185"/>
<evidence type="ECO:0000256" key="5">
    <source>
        <dbReference type="ARBA" id="ARBA00005072"/>
    </source>
</evidence>
<dbReference type="GO" id="GO:0009099">
    <property type="term" value="P:L-valine biosynthetic process"/>
    <property type="evidence" value="ECO:0007669"/>
    <property type="project" value="UniProtKB-UniPathway"/>
</dbReference>
<evidence type="ECO:0000256" key="2">
    <source>
        <dbReference type="ARBA" id="ARBA00003109"/>
    </source>
</evidence>
<evidence type="ECO:0000256" key="8">
    <source>
        <dbReference type="ARBA" id="ARBA00022605"/>
    </source>
</evidence>
<dbReference type="Pfam" id="PF01063">
    <property type="entry name" value="Aminotran_4"/>
    <property type="match status" value="1"/>
</dbReference>
<comment type="pathway">
    <text evidence="5 17">Amino-acid biosynthesis; L-leucine biosynthesis; L-leucine from 3-methyl-2-oxobutanoate: step 4/4.</text>
</comment>
<comment type="catalytic activity">
    <reaction evidence="12 17">
        <text>L-valine + 2-oxoglutarate = 3-methyl-2-oxobutanoate + L-glutamate</text>
        <dbReference type="Rhea" id="RHEA:24813"/>
        <dbReference type="ChEBI" id="CHEBI:11851"/>
        <dbReference type="ChEBI" id="CHEBI:16810"/>
        <dbReference type="ChEBI" id="CHEBI:29985"/>
        <dbReference type="ChEBI" id="CHEBI:57762"/>
        <dbReference type="EC" id="2.6.1.42"/>
    </reaction>
</comment>
<evidence type="ECO:0000256" key="6">
    <source>
        <dbReference type="ARBA" id="ARBA00009320"/>
    </source>
</evidence>
<dbReference type="Proteomes" id="UP000321595">
    <property type="component" value="Chromosome"/>
</dbReference>
<evidence type="ECO:0000256" key="11">
    <source>
        <dbReference type="ARBA" id="ARBA00023304"/>
    </source>
</evidence>
<evidence type="ECO:0000256" key="3">
    <source>
        <dbReference type="ARBA" id="ARBA00004824"/>
    </source>
</evidence>